<evidence type="ECO:0000256" key="1">
    <source>
        <dbReference type="SAM" id="Phobius"/>
    </source>
</evidence>
<dbReference type="EMBL" id="CALNXI010000273">
    <property type="protein sequence ID" value="CAH3023754.1"/>
    <property type="molecule type" value="Genomic_DNA"/>
</dbReference>
<reference evidence="2 3" key="1">
    <citation type="submission" date="2022-05" db="EMBL/GenBank/DDBJ databases">
        <authorList>
            <consortium name="Genoscope - CEA"/>
            <person name="William W."/>
        </authorList>
    </citation>
    <scope>NUCLEOTIDE SEQUENCE [LARGE SCALE GENOMIC DNA]</scope>
</reference>
<sequence length="180" mass="20605">MEPIQIQKEKEDFHRRLFTSSTKREINTEKMKATVSVMLLFAAAVFTVASGASDKNSTDEDQLISILNQDEPNRLACWPLCFPTDIDMKGKREYEERAAEVNEGENSARAFNKLRRWLEVKNNPSSPLASSSLVARKLGLKPNWERKARESQSFHRRETADSRISLYKGTTTTYFQDVPS</sequence>
<proteinExistence type="predicted"/>
<organism evidence="2 3">
    <name type="scientific">Porites evermanni</name>
    <dbReference type="NCBI Taxonomy" id="104178"/>
    <lineage>
        <taxon>Eukaryota</taxon>
        <taxon>Metazoa</taxon>
        <taxon>Cnidaria</taxon>
        <taxon>Anthozoa</taxon>
        <taxon>Hexacorallia</taxon>
        <taxon>Scleractinia</taxon>
        <taxon>Fungiina</taxon>
        <taxon>Poritidae</taxon>
        <taxon>Porites</taxon>
    </lineage>
</organism>
<gene>
    <name evidence="2" type="ORF">PEVE_00020348</name>
</gene>
<comment type="caution">
    <text evidence="2">The sequence shown here is derived from an EMBL/GenBank/DDBJ whole genome shotgun (WGS) entry which is preliminary data.</text>
</comment>
<name>A0ABN8M7U2_9CNID</name>
<keyword evidence="1" id="KW-1133">Transmembrane helix</keyword>
<keyword evidence="3" id="KW-1185">Reference proteome</keyword>
<accession>A0ABN8M7U2</accession>
<evidence type="ECO:0000313" key="3">
    <source>
        <dbReference type="Proteomes" id="UP001159427"/>
    </source>
</evidence>
<protein>
    <submittedName>
        <fullName evidence="2">Uncharacterized protein</fullName>
    </submittedName>
</protein>
<keyword evidence="1" id="KW-0812">Transmembrane</keyword>
<keyword evidence="1" id="KW-0472">Membrane</keyword>
<dbReference type="Proteomes" id="UP001159427">
    <property type="component" value="Unassembled WGS sequence"/>
</dbReference>
<evidence type="ECO:0000313" key="2">
    <source>
        <dbReference type="EMBL" id="CAH3023754.1"/>
    </source>
</evidence>
<feature type="transmembrane region" description="Helical" evidence="1">
    <location>
        <begin position="33"/>
        <end position="52"/>
    </location>
</feature>